<evidence type="ECO:0000256" key="6">
    <source>
        <dbReference type="SAM" id="MobiDB-lite"/>
    </source>
</evidence>
<keyword evidence="2" id="KW-0328">Glycosyltransferase</keyword>
<evidence type="ECO:0000256" key="7">
    <source>
        <dbReference type="SAM" id="Phobius"/>
    </source>
</evidence>
<comment type="caution">
    <text evidence="8">The sequence shown here is derived from an EMBL/GenBank/DDBJ whole genome shotgun (WGS) entry which is preliminary data.</text>
</comment>
<gene>
    <name evidence="8" type="ORF">HU200_060888</name>
</gene>
<name>A0A835AFV1_9POAL</name>
<keyword evidence="7" id="KW-0812">Transmembrane</keyword>
<protein>
    <submittedName>
        <fullName evidence="8">Uncharacterized protein</fullName>
    </submittedName>
</protein>
<dbReference type="InterPro" id="IPR003406">
    <property type="entry name" value="Glyco_trans_14"/>
</dbReference>
<feature type="region of interest" description="Disordered" evidence="6">
    <location>
        <begin position="561"/>
        <end position="581"/>
    </location>
</feature>
<dbReference type="Proteomes" id="UP000636709">
    <property type="component" value="Unassembled WGS sequence"/>
</dbReference>
<dbReference type="Pfam" id="PF02485">
    <property type="entry name" value="Branch"/>
    <property type="match status" value="2"/>
</dbReference>
<comment type="subcellular location">
    <subcellularLocation>
        <location evidence="1">Membrane</location>
        <topology evidence="1">Single-pass type II membrane protein</topology>
    </subcellularLocation>
</comment>
<accession>A0A835AFV1</accession>
<keyword evidence="7" id="KW-1133">Transmembrane helix</keyword>
<evidence type="ECO:0000256" key="1">
    <source>
        <dbReference type="ARBA" id="ARBA00004606"/>
    </source>
</evidence>
<keyword evidence="3" id="KW-0808">Transferase</keyword>
<evidence type="ECO:0000256" key="3">
    <source>
        <dbReference type="ARBA" id="ARBA00022679"/>
    </source>
</evidence>
<evidence type="ECO:0000313" key="9">
    <source>
        <dbReference type="Proteomes" id="UP000636709"/>
    </source>
</evidence>
<dbReference type="GO" id="GO:0016757">
    <property type="term" value="F:glycosyltransferase activity"/>
    <property type="evidence" value="ECO:0007669"/>
    <property type="project" value="UniProtKB-KW"/>
</dbReference>
<dbReference type="AlphaFoldDB" id="A0A835AFV1"/>
<dbReference type="PANTHER" id="PTHR31042">
    <property type="entry name" value="CORE-2/I-BRANCHING BETA-1,6-N-ACETYLGLUCOSAMINYLTRANSFERASE FAMILY PROTEIN-RELATED"/>
    <property type="match status" value="1"/>
</dbReference>
<proteinExistence type="predicted"/>
<dbReference type="EMBL" id="JACEFO010002579">
    <property type="protein sequence ID" value="KAF8655932.1"/>
    <property type="molecule type" value="Genomic_DNA"/>
</dbReference>
<dbReference type="GO" id="GO:0016020">
    <property type="term" value="C:membrane"/>
    <property type="evidence" value="ECO:0007669"/>
    <property type="project" value="UniProtKB-SubCell"/>
</dbReference>
<dbReference type="OrthoDB" id="191334at2759"/>
<dbReference type="PANTHER" id="PTHR31042:SF128">
    <property type="entry name" value="EXPRESSED PROTEIN"/>
    <property type="match status" value="1"/>
</dbReference>
<keyword evidence="4 7" id="KW-0472">Membrane</keyword>
<evidence type="ECO:0000256" key="4">
    <source>
        <dbReference type="ARBA" id="ARBA00023136"/>
    </source>
</evidence>
<evidence type="ECO:0000256" key="2">
    <source>
        <dbReference type="ARBA" id="ARBA00022676"/>
    </source>
</evidence>
<keyword evidence="9" id="KW-1185">Reference proteome</keyword>
<feature type="transmembrane region" description="Helical" evidence="7">
    <location>
        <begin position="27"/>
        <end position="45"/>
    </location>
</feature>
<evidence type="ECO:0000313" key="8">
    <source>
        <dbReference type="EMBL" id="KAF8655932.1"/>
    </source>
</evidence>
<reference evidence="8" key="1">
    <citation type="submission" date="2020-07" db="EMBL/GenBank/DDBJ databases">
        <title>Genome sequence and genetic diversity analysis of an under-domesticated orphan crop, white fonio (Digitaria exilis).</title>
        <authorList>
            <person name="Bennetzen J.L."/>
            <person name="Chen S."/>
            <person name="Ma X."/>
            <person name="Wang X."/>
            <person name="Yssel A.E.J."/>
            <person name="Chaluvadi S.R."/>
            <person name="Johnson M."/>
            <person name="Gangashetty P."/>
            <person name="Hamidou F."/>
            <person name="Sanogo M.D."/>
            <person name="Zwaenepoel A."/>
            <person name="Wallace J."/>
            <person name="Van De Peer Y."/>
            <person name="Van Deynze A."/>
        </authorList>
    </citation>
    <scope>NUCLEOTIDE SEQUENCE</scope>
    <source>
        <tissue evidence="8">Leaves</tissue>
    </source>
</reference>
<organism evidence="8 9">
    <name type="scientific">Digitaria exilis</name>
    <dbReference type="NCBI Taxonomy" id="1010633"/>
    <lineage>
        <taxon>Eukaryota</taxon>
        <taxon>Viridiplantae</taxon>
        <taxon>Streptophyta</taxon>
        <taxon>Embryophyta</taxon>
        <taxon>Tracheophyta</taxon>
        <taxon>Spermatophyta</taxon>
        <taxon>Magnoliopsida</taxon>
        <taxon>Liliopsida</taxon>
        <taxon>Poales</taxon>
        <taxon>Poaceae</taxon>
        <taxon>PACMAD clade</taxon>
        <taxon>Panicoideae</taxon>
        <taxon>Panicodae</taxon>
        <taxon>Paniceae</taxon>
        <taxon>Anthephorinae</taxon>
        <taxon>Digitaria</taxon>
    </lineage>
</organism>
<keyword evidence="5" id="KW-0325">Glycoprotein</keyword>
<feature type="transmembrane region" description="Helical" evidence="7">
    <location>
        <begin position="524"/>
        <end position="544"/>
    </location>
</feature>
<evidence type="ECO:0000256" key="5">
    <source>
        <dbReference type="ARBA" id="ARBA00023180"/>
    </source>
</evidence>
<dbReference type="InterPro" id="IPR044174">
    <property type="entry name" value="BC10-like"/>
</dbReference>
<sequence>MLGGGVAAVDGNGIPTPTRPPPLPLKVLLLAVVVVSFLLMSVAPLSSSSPTMLERWTMMRSPATTASAWHNMTDDELRWAASWHPAIATYPYKRVPKVAFMFLTRGPLPLAPLWDTFFSGAGSSKDKRLYSVYIHATPGYTSSEFSPASAFHRRHVPSKVVEWGEPNTVDAERRLLANALLDVDNDHFILLSESCVPLFNFSVVYAYLTRSHHSFVAAVDDPGAGGRGRYSGELAPEVTPEQWRKGAQWFEFHRDLAVDVVADDRYYPKFSDHCRTGCFADEHYLPTVLSIEAPARIANRSVTWVDWYRGGAHPVMFVEADVDEAFLRRQTTTDQGQCTYNGQPERERDLATPLRHSQGDMRGDFVADQKLRLQLSPAAALACCQTQTAKLCSVILAEFYTAGAKQEQEDPHRSRRPPAVSSPIAWLSELRPPPPAPCRNWNCRLRVAPCEIEGSSISKLKKLRACVIFIRFLPRRQGILPRSQTLISMLAAVNGNDKDGAGTPNPTRPPPAVKASLPVKLLRPLLVVAVLAMGFLAVVVLLLGGSTYSMLPRRLSVPDAVSSRQRAPQQRPCAGGNGNKSPLERAWHNMTDEELLWASSWQPRIGRKYPYRRVPKVAFMFLTRGPLPLAPLWDKFFSGAGGRDLFSVYVHATPGYRHDFPPASAFHRRQVPSQVRHGNFPFHLCFDDSAERVPPMCDAERRLLANALLDPSNERFVLVSESCIPLYSFPVVYHYLTRSRQSFVGAFDDPGPHGRGRYRAGLAPEVRPEQWRKGAQWFELRRDLAVDVVADERYYPKFREHCRAPCYMDEHYLPTVMSVESPARIANRSVTWVDWSRGGAHPATFGEADVDEAFLRRLTAAPAPGKKGHQGKCTYNGQPAEVCFLFARKFAPNTLQRLLTLAPKMLGYG</sequence>